<evidence type="ECO:0000313" key="1">
    <source>
        <dbReference type="EMBL" id="SFS79343.1"/>
    </source>
</evidence>
<gene>
    <name evidence="1" type="ORF">SAMN04488006_0064</name>
</gene>
<dbReference type="STRING" id="593133.SAMN04488006_0064"/>
<dbReference type="Gene3D" id="2.60.40.4350">
    <property type="match status" value="1"/>
</dbReference>
<sequence length="370" mass="42774">MEKTIKNIRITPFNTIYFGAGRPFSMGEESYAPEIFPPFPSTLYGMLRNLYFKNNLNDFIRKDLNTKNDPTVNLEIDFLGLELNQKKTQTLIFPLPLDLVLCNATNFIKLDYKPVEDETISENTFTHKLIYSGTEKVRSTNGEYYITFKEFNNYLNGKIDELKLRVEENEEQEKEFNTFKLSHFLLDEPKIGILRDRFNFENKHLYRINQKRLENTNFNSINFRLSISNLDLPDNNYINRLGGEGKLVQVKNTETKFKFTLPVVLEKDKATIKMYLATPAVFENGSMPCLPEEITITAAVIGKKQTISGWDLAFNKPKPYVNVTPAGSVYYLEGEAKKLQEFINAYHGKKLTQIDTYAKQGFGLVFFAKL</sequence>
<dbReference type="RefSeq" id="WP_090230254.1">
    <property type="nucleotide sequence ID" value="NZ_FOZP01000010.1"/>
</dbReference>
<dbReference type="InterPro" id="IPR010165">
    <property type="entry name" value="CRISPR-Cmr3_IIIB"/>
</dbReference>
<protein>
    <submittedName>
        <fullName evidence="1">CRISPR-associated protein Cmr3</fullName>
    </submittedName>
</protein>
<dbReference type="NCBIfam" id="TIGR01888">
    <property type="entry name" value="cas_cmr3"/>
    <property type="match status" value="1"/>
</dbReference>
<dbReference type="OrthoDB" id="6162707at2"/>
<accession>A0A1I6SR07</accession>
<dbReference type="Pfam" id="PF09700">
    <property type="entry name" value="Cas_Cmr3"/>
    <property type="match status" value="1"/>
</dbReference>
<reference evidence="2" key="1">
    <citation type="submission" date="2016-10" db="EMBL/GenBank/DDBJ databases">
        <authorList>
            <person name="Varghese N."/>
            <person name="Submissions S."/>
        </authorList>
    </citation>
    <scope>NUCLEOTIDE SEQUENCE [LARGE SCALE GENOMIC DNA]</scope>
    <source>
        <strain evidence="2">DSM 24450</strain>
    </source>
</reference>
<dbReference type="Proteomes" id="UP000199312">
    <property type="component" value="Unassembled WGS sequence"/>
</dbReference>
<dbReference type="EMBL" id="FOZP01000010">
    <property type="protein sequence ID" value="SFS79343.1"/>
    <property type="molecule type" value="Genomic_DNA"/>
</dbReference>
<organism evidence="1 2">
    <name type="scientific">Lutibacter maritimus</name>
    <dbReference type="NCBI Taxonomy" id="593133"/>
    <lineage>
        <taxon>Bacteria</taxon>
        <taxon>Pseudomonadati</taxon>
        <taxon>Bacteroidota</taxon>
        <taxon>Flavobacteriia</taxon>
        <taxon>Flavobacteriales</taxon>
        <taxon>Flavobacteriaceae</taxon>
        <taxon>Lutibacter</taxon>
    </lineage>
</organism>
<dbReference type="InterPro" id="IPR019117">
    <property type="entry name" value="CRISPR-assoc_protein_Cmr3"/>
</dbReference>
<dbReference type="Gene3D" id="3.30.70.2940">
    <property type="match status" value="1"/>
</dbReference>
<evidence type="ECO:0000313" key="2">
    <source>
        <dbReference type="Proteomes" id="UP000199312"/>
    </source>
</evidence>
<dbReference type="AlphaFoldDB" id="A0A1I6SR07"/>
<keyword evidence="2" id="KW-1185">Reference proteome</keyword>
<proteinExistence type="predicted"/>
<name>A0A1I6SR07_9FLAO</name>